<dbReference type="GO" id="GO:0071555">
    <property type="term" value="P:cell wall organization"/>
    <property type="evidence" value="ECO:0007669"/>
    <property type="project" value="UniProtKB-UniRule"/>
</dbReference>
<dbReference type="Proteomes" id="UP000676325">
    <property type="component" value="Unassembled WGS sequence"/>
</dbReference>
<dbReference type="AlphaFoldDB" id="A0A941E8L7"/>
<evidence type="ECO:0000256" key="7">
    <source>
        <dbReference type="PROSITE-ProRule" id="PRU01373"/>
    </source>
</evidence>
<gene>
    <name evidence="9" type="ORF">KDK95_11905</name>
</gene>
<name>A0A941E8L7_9ACTN</name>
<dbReference type="GO" id="GO:0018104">
    <property type="term" value="P:peptidoglycan-protein cross-linking"/>
    <property type="evidence" value="ECO:0007669"/>
    <property type="project" value="TreeGrafter"/>
</dbReference>
<dbReference type="InterPro" id="IPR005490">
    <property type="entry name" value="LD_TPept_cat_dom"/>
</dbReference>
<dbReference type="InterPro" id="IPR038063">
    <property type="entry name" value="Transpep_catalytic_dom"/>
</dbReference>
<sequence length="359" mass="38141">MPVNGATGIDPSKPVIVHVSGGAITSVQLSGQPAAGTISNDRHSWVFDGGLGVNTDYRLTVNTLNSLSTEHTVTTSFRTLTPTATLGIASVAPPRGATVGVGHPIRVTLTGSVPAEYKAAFEKACVVTTNPPVTGAWYWVSNDSNGAVVDWRPETFWAPGTQVSIAFNLNGVHLGDQRYGAENYPAHAFTISDRDLRLVIDKDSYRATCYENGQAIRTFPIDTGITSSETFVTYTGTMAVLGKGNPVEMKGNYGGGDVYDDFVNWATQITWSGTYVHAAPWDPDIGSANDDSHGCVHCRTEDAQWFYEKNIAGDVVTITGSRARPVAVDDGICTFTIDWAAVVAGSAYGPTRNGKPVSA</sequence>
<evidence type="ECO:0000313" key="10">
    <source>
        <dbReference type="Proteomes" id="UP000676325"/>
    </source>
</evidence>
<dbReference type="InterPro" id="IPR041280">
    <property type="entry name" value="Big_10"/>
</dbReference>
<keyword evidence="5" id="KW-0012">Acyltransferase</keyword>
<evidence type="ECO:0000256" key="5">
    <source>
        <dbReference type="ARBA" id="ARBA00023315"/>
    </source>
</evidence>
<evidence type="ECO:0000256" key="4">
    <source>
        <dbReference type="ARBA" id="ARBA00022984"/>
    </source>
</evidence>
<proteinExistence type="predicted"/>
<evidence type="ECO:0000256" key="6">
    <source>
        <dbReference type="ARBA" id="ARBA00023316"/>
    </source>
</evidence>
<feature type="domain" description="L,D-TPase catalytic" evidence="8">
    <location>
        <begin position="196"/>
        <end position="319"/>
    </location>
</feature>
<dbReference type="InterPro" id="IPR050979">
    <property type="entry name" value="LD-transpeptidase"/>
</dbReference>
<evidence type="ECO:0000256" key="3">
    <source>
        <dbReference type="ARBA" id="ARBA00022960"/>
    </source>
</evidence>
<comment type="pathway">
    <text evidence="1 7">Cell wall biogenesis; peptidoglycan biosynthesis.</text>
</comment>
<evidence type="ECO:0000256" key="1">
    <source>
        <dbReference type="ARBA" id="ARBA00004752"/>
    </source>
</evidence>
<dbReference type="PANTHER" id="PTHR30582">
    <property type="entry name" value="L,D-TRANSPEPTIDASE"/>
    <property type="match status" value="1"/>
</dbReference>
<dbReference type="GO" id="GO:0016746">
    <property type="term" value="F:acyltransferase activity"/>
    <property type="evidence" value="ECO:0007669"/>
    <property type="project" value="UniProtKB-KW"/>
</dbReference>
<dbReference type="CDD" id="cd16913">
    <property type="entry name" value="YkuD_like"/>
    <property type="match status" value="1"/>
</dbReference>
<dbReference type="GO" id="GO:0008360">
    <property type="term" value="P:regulation of cell shape"/>
    <property type="evidence" value="ECO:0007669"/>
    <property type="project" value="UniProtKB-UniRule"/>
</dbReference>
<keyword evidence="6 7" id="KW-0961">Cell wall biogenesis/degradation</keyword>
<accession>A0A941E8L7</accession>
<dbReference type="Gene3D" id="2.40.440.10">
    <property type="entry name" value="L,D-transpeptidase catalytic domain-like"/>
    <property type="match status" value="1"/>
</dbReference>
<dbReference type="PROSITE" id="PS52029">
    <property type="entry name" value="LD_TPASE"/>
    <property type="match status" value="1"/>
</dbReference>
<keyword evidence="4 7" id="KW-0573">Peptidoglycan synthesis</keyword>
<dbReference type="EMBL" id="JAGSOH010000026">
    <property type="protein sequence ID" value="MBR7827011.1"/>
    <property type="molecule type" value="Genomic_DNA"/>
</dbReference>
<comment type="caution">
    <text evidence="9">The sequence shown here is derived from an EMBL/GenBank/DDBJ whole genome shotgun (WGS) entry which is preliminary data.</text>
</comment>
<reference evidence="9" key="1">
    <citation type="submission" date="2021-04" db="EMBL/GenBank/DDBJ databases">
        <title>Genome based classification of Actinospica acidithermotolerans sp. nov., an actinobacterium isolated from an Indonesian hot spring.</title>
        <authorList>
            <person name="Kusuma A.B."/>
            <person name="Putra K.E."/>
            <person name="Nafisah S."/>
            <person name="Loh J."/>
            <person name="Nouioui I."/>
            <person name="Goodfellow M."/>
        </authorList>
    </citation>
    <scope>NUCLEOTIDE SEQUENCE</scope>
    <source>
        <strain evidence="9">MGRD01-02</strain>
    </source>
</reference>
<keyword evidence="3 7" id="KW-0133">Cell shape</keyword>
<dbReference type="Gene3D" id="2.60.40.3710">
    <property type="match status" value="1"/>
</dbReference>
<feature type="active site" description="Proton donor/acceptor" evidence="7">
    <location>
        <position position="277"/>
    </location>
</feature>
<evidence type="ECO:0000259" key="8">
    <source>
        <dbReference type="PROSITE" id="PS52029"/>
    </source>
</evidence>
<feature type="active site" description="Nucleophile" evidence="7">
    <location>
        <position position="295"/>
    </location>
</feature>
<dbReference type="Gene3D" id="2.60.40.3780">
    <property type="match status" value="1"/>
</dbReference>
<dbReference type="GO" id="GO:0005576">
    <property type="term" value="C:extracellular region"/>
    <property type="evidence" value="ECO:0007669"/>
    <property type="project" value="TreeGrafter"/>
</dbReference>
<organism evidence="9 10">
    <name type="scientific">Actinospica acidithermotolerans</name>
    <dbReference type="NCBI Taxonomy" id="2828514"/>
    <lineage>
        <taxon>Bacteria</taxon>
        <taxon>Bacillati</taxon>
        <taxon>Actinomycetota</taxon>
        <taxon>Actinomycetes</taxon>
        <taxon>Catenulisporales</taxon>
        <taxon>Actinospicaceae</taxon>
        <taxon>Actinospica</taxon>
    </lineage>
</organism>
<dbReference type="Pfam" id="PF03734">
    <property type="entry name" value="YkuD"/>
    <property type="match status" value="1"/>
</dbReference>
<keyword evidence="2" id="KW-0808">Transferase</keyword>
<dbReference type="GO" id="GO:0071972">
    <property type="term" value="F:peptidoglycan L,D-transpeptidase activity"/>
    <property type="evidence" value="ECO:0007669"/>
    <property type="project" value="TreeGrafter"/>
</dbReference>
<dbReference type="PANTHER" id="PTHR30582:SF2">
    <property type="entry name" value="L,D-TRANSPEPTIDASE YCIB-RELATED"/>
    <property type="match status" value="1"/>
</dbReference>
<dbReference type="SUPFAM" id="SSF141523">
    <property type="entry name" value="L,D-transpeptidase catalytic domain-like"/>
    <property type="match status" value="1"/>
</dbReference>
<evidence type="ECO:0000313" key="9">
    <source>
        <dbReference type="EMBL" id="MBR7827011.1"/>
    </source>
</evidence>
<dbReference type="CDD" id="cd13432">
    <property type="entry name" value="LDT_IgD_like_2"/>
    <property type="match status" value="1"/>
</dbReference>
<dbReference type="Pfam" id="PF17964">
    <property type="entry name" value="Big_10"/>
    <property type="match status" value="1"/>
</dbReference>
<keyword evidence="10" id="KW-1185">Reference proteome</keyword>
<dbReference type="RefSeq" id="WP_212518154.1">
    <property type="nucleotide sequence ID" value="NZ_JAGSOH010000026.1"/>
</dbReference>
<evidence type="ECO:0000256" key="2">
    <source>
        <dbReference type="ARBA" id="ARBA00022679"/>
    </source>
</evidence>
<protein>
    <submittedName>
        <fullName evidence="9">L,D-transpeptidase family protein</fullName>
    </submittedName>
</protein>